<evidence type="ECO:0000256" key="2">
    <source>
        <dbReference type="ARBA" id="ARBA00010004"/>
    </source>
</evidence>
<evidence type="ECO:0000256" key="4">
    <source>
        <dbReference type="ARBA" id="ARBA00022448"/>
    </source>
</evidence>
<reference evidence="11 12" key="1">
    <citation type="submission" date="2020-10" db="EMBL/GenBank/DDBJ databases">
        <title>Bacillus sp. HD4P25, an endophyte from a halophyte.</title>
        <authorList>
            <person name="Sun J.-Q."/>
        </authorList>
    </citation>
    <scope>NUCLEOTIDE SEQUENCE [LARGE SCALE GENOMIC DNA]</scope>
    <source>
        <strain evidence="11 12">YIM 93174</strain>
    </source>
</reference>
<evidence type="ECO:0000256" key="9">
    <source>
        <dbReference type="ARBA" id="ARBA00023136"/>
    </source>
</evidence>
<evidence type="ECO:0000313" key="11">
    <source>
        <dbReference type="EMBL" id="MBE4908728.1"/>
    </source>
</evidence>
<keyword evidence="10" id="KW-1006">Bacterial flagellum protein export</keyword>
<evidence type="ECO:0000256" key="3">
    <source>
        <dbReference type="ARBA" id="ARBA00020392"/>
    </source>
</evidence>
<comment type="caution">
    <text evidence="11">The sequence shown here is derived from an EMBL/GenBank/DDBJ whole genome shotgun (WGS) entry which is preliminary data.</text>
</comment>
<dbReference type="Gene3D" id="1.10.287.1700">
    <property type="match status" value="1"/>
</dbReference>
<keyword evidence="7" id="KW-1005">Bacterial flagellum biogenesis</keyword>
<evidence type="ECO:0000256" key="1">
    <source>
        <dbReference type="ARBA" id="ARBA00004413"/>
    </source>
</evidence>
<evidence type="ECO:0000256" key="6">
    <source>
        <dbReference type="ARBA" id="ARBA00022500"/>
    </source>
</evidence>
<dbReference type="Pfam" id="PF02050">
    <property type="entry name" value="FliJ"/>
    <property type="match status" value="1"/>
</dbReference>
<proteinExistence type="inferred from homology"/>
<keyword evidence="12" id="KW-1185">Reference proteome</keyword>
<evidence type="ECO:0000256" key="8">
    <source>
        <dbReference type="ARBA" id="ARBA00022927"/>
    </source>
</evidence>
<dbReference type="InterPro" id="IPR053716">
    <property type="entry name" value="Flag_assembly_chemotaxis_eff"/>
</dbReference>
<keyword evidence="8" id="KW-0653">Protein transport</keyword>
<evidence type="ECO:0000313" key="12">
    <source>
        <dbReference type="Proteomes" id="UP001516662"/>
    </source>
</evidence>
<comment type="similarity">
    <text evidence="2">Belongs to the FliJ family.</text>
</comment>
<sequence>MSYQFEFQKLLAIKEREKDKVLVDYNESVKHFETLAEKLYSYLKRKEELEEKKVSKLSTGLKIQDIRHQQQFIINLEKTIAHYQKLVMESRQKMQQFQAILLEKNIEVKKFEKMKEKRLQAFVADLSYQESKLMDEISIQQFMGKGN</sequence>
<keyword evidence="11" id="KW-0966">Cell projection</keyword>
<accession>A0ABR9QJQ0</accession>
<dbReference type="InterPro" id="IPR012823">
    <property type="entry name" value="Flagell_FliJ"/>
</dbReference>
<evidence type="ECO:0000256" key="7">
    <source>
        <dbReference type="ARBA" id="ARBA00022795"/>
    </source>
</evidence>
<keyword evidence="6" id="KW-0145">Chemotaxis</keyword>
<keyword evidence="4" id="KW-0813">Transport</keyword>
<organism evidence="11 12">
    <name type="scientific">Litchfieldia luteola</name>
    <dbReference type="NCBI Taxonomy" id="682179"/>
    <lineage>
        <taxon>Bacteria</taxon>
        <taxon>Bacillati</taxon>
        <taxon>Bacillota</taxon>
        <taxon>Bacilli</taxon>
        <taxon>Bacillales</taxon>
        <taxon>Bacillaceae</taxon>
        <taxon>Litchfieldia</taxon>
    </lineage>
</organism>
<keyword evidence="11" id="KW-0969">Cilium</keyword>
<dbReference type="Proteomes" id="UP001516662">
    <property type="component" value="Unassembled WGS sequence"/>
</dbReference>
<evidence type="ECO:0000256" key="10">
    <source>
        <dbReference type="ARBA" id="ARBA00023225"/>
    </source>
</evidence>
<name>A0ABR9QJQ0_9BACI</name>
<keyword evidence="5" id="KW-1003">Cell membrane</keyword>
<keyword evidence="9" id="KW-0472">Membrane</keyword>
<dbReference type="EMBL" id="JADCLJ010000020">
    <property type="protein sequence ID" value="MBE4908728.1"/>
    <property type="molecule type" value="Genomic_DNA"/>
</dbReference>
<keyword evidence="11" id="KW-0282">Flagellum</keyword>
<comment type="subcellular location">
    <subcellularLocation>
        <location evidence="1">Cell membrane</location>
        <topology evidence="1">Peripheral membrane protein</topology>
        <orientation evidence="1">Cytoplasmic side</orientation>
    </subcellularLocation>
</comment>
<gene>
    <name evidence="11" type="primary">fliJ</name>
    <name evidence="11" type="ORF">IMZ08_11740</name>
</gene>
<dbReference type="NCBIfam" id="TIGR02473">
    <property type="entry name" value="flagell_FliJ"/>
    <property type="match status" value="1"/>
</dbReference>
<dbReference type="RefSeq" id="WP_193536661.1">
    <property type="nucleotide sequence ID" value="NZ_JADCLJ010000020.1"/>
</dbReference>
<protein>
    <recommendedName>
        <fullName evidence="3">Flagellar FliJ protein</fullName>
    </recommendedName>
</protein>
<evidence type="ECO:0000256" key="5">
    <source>
        <dbReference type="ARBA" id="ARBA00022475"/>
    </source>
</evidence>